<gene>
    <name evidence="11" type="ORF">HID58_038330</name>
</gene>
<proteinExistence type="inferred from homology"/>
<dbReference type="PANTHER" id="PTHR45648">
    <property type="entry name" value="GDSL LIPASE/ACYLHYDROLASE FAMILY PROTEIN (AFU_ORTHOLOGUE AFUA_4G14700)"/>
    <property type="match status" value="1"/>
</dbReference>
<keyword evidence="5" id="KW-0809">Transit peptide</keyword>
<dbReference type="InterPro" id="IPR006255">
    <property type="entry name" value="SucB"/>
</dbReference>
<dbReference type="PROSITE" id="PS50968">
    <property type="entry name" value="BIOTINYL_LIPOYL"/>
    <property type="match status" value="1"/>
</dbReference>
<dbReference type="Pfam" id="PF13890">
    <property type="entry name" value="Rab3-GTPase_cat"/>
    <property type="match status" value="1"/>
</dbReference>
<evidence type="ECO:0000256" key="1">
    <source>
        <dbReference type="ARBA" id="ARBA00007317"/>
    </source>
</evidence>
<dbReference type="InterPro" id="IPR051058">
    <property type="entry name" value="GDSL_Est/Lipase"/>
</dbReference>
<dbReference type="InterPro" id="IPR008265">
    <property type="entry name" value="Lipase_GDSL_AS"/>
</dbReference>
<keyword evidence="9" id="KW-0732">Signal</keyword>
<dbReference type="PROSITE" id="PS00189">
    <property type="entry name" value="LIPOYL"/>
    <property type="match status" value="1"/>
</dbReference>
<dbReference type="Proteomes" id="UP000824890">
    <property type="component" value="Unassembled WGS sequence"/>
</dbReference>
<evidence type="ECO:0000256" key="8">
    <source>
        <dbReference type="SAM" id="MobiDB-lite"/>
    </source>
</evidence>
<dbReference type="Gene3D" id="2.40.50.100">
    <property type="match status" value="1"/>
</dbReference>
<accession>A0ABQ8BQ45</accession>
<evidence type="ECO:0000256" key="7">
    <source>
        <dbReference type="ARBA" id="ARBA00023098"/>
    </source>
</evidence>
<dbReference type="SUPFAM" id="SSF52777">
    <property type="entry name" value="CoA-dependent acyltransferases"/>
    <property type="match status" value="1"/>
</dbReference>
<keyword evidence="12" id="KW-1185">Reference proteome</keyword>
<dbReference type="SUPFAM" id="SSF51230">
    <property type="entry name" value="Single hybrid motif"/>
    <property type="match status" value="1"/>
</dbReference>
<feature type="compositionally biased region" description="Basic and acidic residues" evidence="8">
    <location>
        <begin position="1572"/>
        <end position="1586"/>
    </location>
</feature>
<name>A0ABQ8BQ45_BRANA</name>
<feature type="compositionally biased region" description="Basic and acidic residues" evidence="8">
    <location>
        <begin position="748"/>
        <end position="773"/>
    </location>
</feature>
<dbReference type="InterPro" id="IPR001087">
    <property type="entry name" value="GDSL"/>
</dbReference>
<dbReference type="CDD" id="cd01837">
    <property type="entry name" value="SGNH_plant_lipase_like"/>
    <property type="match status" value="2"/>
</dbReference>
<evidence type="ECO:0000256" key="2">
    <source>
        <dbReference type="ARBA" id="ARBA00008668"/>
    </source>
</evidence>
<keyword evidence="7" id="KW-0443">Lipid metabolism</keyword>
<dbReference type="InterPro" id="IPR001078">
    <property type="entry name" value="2-oxoacid_DH_actylTfrase"/>
</dbReference>
<feature type="compositionally biased region" description="Basic and acidic residues" evidence="8">
    <location>
        <begin position="1340"/>
        <end position="1351"/>
    </location>
</feature>
<feature type="region of interest" description="Disordered" evidence="8">
    <location>
        <begin position="748"/>
        <end position="779"/>
    </location>
</feature>
<dbReference type="Gene3D" id="3.40.50.1110">
    <property type="entry name" value="SGNH hydrolase"/>
    <property type="match status" value="2"/>
</dbReference>
<dbReference type="InterPro" id="IPR003016">
    <property type="entry name" value="2-oxoA_DH_lipoyl-BS"/>
</dbReference>
<evidence type="ECO:0000256" key="9">
    <source>
        <dbReference type="SAM" id="SignalP"/>
    </source>
</evidence>
<dbReference type="InterPro" id="IPR035669">
    <property type="entry name" value="SGNH_plant_lipase-like"/>
</dbReference>
<feature type="region of interest" description="Disordered" evidence="8">
    <location>
        <begin position="1340"/>
        <end position="1366"/>
    </location>
</feature>
<evidence type="ECO:0000259" key="10">
    <source>
        <dbReference type="PROSITE" id="PS50968"/>
    </source>
</evidence>
<dbReference type="InterPro" id="IPR023213">
    <property type="entry name" value="CAT-like_dom_sf"/>
</dbReference>
<dbReference type="EMBL" id="JAGKQM010000010">
    <property type="protein sequence ID" value="KAH0906503.1"/>
    <property type="molecule type" value="Genomic_DNA"/>
</dbReference>
<comment type="caution">
    <text evidence="11">The sequence shown here is derived from an EMBL/GenBank/DDBJ whole genome shotgun (WGS) entry which is preliminary data.</text>
</comment>
<dbReference type="Pfam" id="PF00198">
    <property type="entry name" value="2-oxoacid_dh"/>
    <property type="match status" value="1"/>
</dbReference>
<evidence type="ECO:0000313" key="11">
    <source>
        <dbReference type="EMBL" id="KAH0906503.1"/>
    </source>
</evidence>
<evidence type="ECO:0000256" key="6">
    <source>
        <dbReference type="ARBA" id="ARBA00022963"/>
    </source>
</evidence>
<dbReference type="InterPro" id="IPR000089">
    <property type="entry name" value="Biotin_lipoyl"/>
</dbReference>
<comment type="similarity">
    <text evidence="2">Belongs to the 'GDSL' lipolytic enzyme family.</text>
</comment>
<evidence type="ECO:0000256" key="3">
    <source>
        <dbReference type="ARBA" id="ARBA00022801"/>
    </source>
</evidence>
<feature type="compositionally biased region" description="Polar residues" evidence="8">
    <location>
        <begin position="1352"/>
        <end position="1362"/>
    </location>
</feature>
<dbReference type="Gene3D" id="3.30.559.10">
    <property type="entry name" value="Chloramphenicol acetyltransferase-like domain"/>
    <property type="match status" value="1"/>
</dbReference>
<dbReference type="Pfam" id="PF00657">
    <property type="entry name" value="Lipase_GDSL"/>
    <property type="match status" value="2"/>
</dbReference>
<dbReference type="CDD" id="cd06849">
    <property type="entry name" value="lipoyl_domain"/>
    <property type="match status" value="1"/>
</dbReference>
<evidence type="ECO:0000313" key="12">
    <source>
        <dbReference type="Proteomes" id="UP000824890"/>
    </source>
</evidence>
<dbReference type="PANTHER" id="PTHR45648:SF106">
    <property type="entry name" value="ANTHER-SPECIFIC PROLINE-RICH PROTEIN APG"/>
    <property type="match status" value="1"/>
</dbReference>
<feature type="chain" id="PRO_5047166151" description="Lipoyl-binding domain-containing protein" evidence="9">
    <location>
        <begin position="30"/>
        <end position="1839"/>
    </location>
</feature>
<feature type="domain" description="Lipoyl-binding" evidence="10">
    <location>
        <begin position="1469"/>
        <end position="1544"/>
    </location>
</feature>
<dbReference type="NCBIfam" id="TIGR01347">
    <property type="entry name" value="sucB"/>
    <property type="match status" value="1"/>
</dbReference>
<dbReference type="InterPro" id="IPR036514">
    <property type="entry name" value="SGNH_hydro_sf"/>
</dbReference>
<evidence type="ECO:0000256" key="5">
    <source>
        <dbReference type="ARBA" id="ARBA00022946"/>
    </source>
</evidence>
<dbReference type="Pfam" id="PF00364">
    <property type="entry name" value="Biotin_lipoyl"/>
    <property type="match status" value="1"/>
</dbReference>
<organism evidence="11 12">
    <name type="scientific">Brassica napus</name>
    <name type="common">Rape</name>
    <dbReference type="NCBI Taxonomy" id="3708"/>
    <lineage>
        <taxon>Eukaryota</taxon>
        <taxon>Viridiplantae</taxon>
        <taxon>Streptophyta</taxon>
        <taxon>Embryophyta</taxon>
        <taxon>Tracheophyta</taxon>
        <taxon>Spermatophyta</taxon>
        <taxon>Magnoliopsida</taxon>
        <taxon>eudicotyledons</taxon>
        <taxon>Gunneridae</taxon>
        <taxon>Pentapetalae</taxon>
        <taxon>rosids</taxon>
        <taxon>malvids</taxon>
        <taxon>Brassicales</taxon>
        <taxon>Brassicaceae</taxon>
        <taxon>Brassiceae</taxon>
        <taxon>Brassica</taxon>
    </lineage>
</organism>
<dbReference type="InterPro" id="IPR026147">
    <property type="entry name" value="Rab3GAP1_conserved"/>
</dbReference>
<sequence>MPTNKTPSLPIYSLFLGLLWFDYFPGLEAATGKLGSVPGVYVFGDSLVDAGNNNYLAFSVSKANYPHNGVDFPGKRPTGRFSNGKNAADAIAEKFGLPLPPPYLSLRGLFKEKRRKSAAVTGVNFASGGAGIFNSSDQKLGQAIPLSHQVNHWLSIHRELTNQLGPAETQIHLSKSLFTVVIGSNDLFDYFGSFKLRRRNNPQQYTQLMADKLKEQLKRIHDTGARRFLVVGVAQIGCTPGKREKNSAIHECDEEANTWCSLYNEALVKMLQQLKQELQSSITYSYFDNFKSLHDIISNPARYGFTDVTSACCGNGKLNADIPCLPVTRYCSDRTKYLFWDRYGHPTEAAARTFIDLMLSDDSQYSSPLTLSQLNMPKKKMPSLAIWLLYLGLLWFDSFPGLEAATGKLASIPGLYVFGDSLVDAGNNNYLPISIAKANYPRNGVDFPKKKATGRFSNGKNAADFIAEKFGLPLPPPYRSLKGALKVKKRESAALTSLNFASGGAGIFNSSDKKLGQSIPLSHQVDDWLSIHNEVTGKLRPAEAQVHLSKSLFIVVIGSNDLFDYYGSFKTREQNNPQQYTQSMADKLKEQLKRIHETGARRFLVAGVAQIGCIPGNRDTDSDLHECDEEANRSCSLYNEALVKMLQQLKQELQNSMSYSYFDNFKSLQDINSNPARFGFTEVTSACCGSGKLNAASHCQPISKFCPDRTKYLFWDRFGHPTEAASRTFVDLITAFNSAAAKAERVFTDLKSDREEEQPSTRNENDSKEENEVKPQGWRTAHIRKKQEWQNKLKNLRIGRKEVVEDKDTAEDSTMLAPFYDQNSLILKAQEQEAKASDVGNLIQVLNAVDVNSIPRGSIVKQLAVAIEAGKMAKTMKEFAASSGSSSPGRDRGGLSLSAVKSMVLGEKEDKIGFDSRDEEKLVSLINAMFNVDGNFLVRMIVSDLESPTNRASFAKDLHVAPPSSFVVKLAEVIGSFTTPSRMALFWCRVVDELRRFWNEKKHIPWIPLDENPDLKSCLLHQWLQVINCCLGRKARCIAASEALDAVMRQASPANEKSDISEAMGSPVSLLYAKSNTGELILRLGIHHQVENLTMLETGEPVYAPITQEGPLLTEDLIKETEELVLRTGSMGAGCSQLLSDMQAFKAANPGCILEDFVRWHSPPDWTGNDTSSGDDSSPLRGQLSIRMQKEGNLWRELWETAKPLPAVKQTPLYDEDFAVEGILNSLEDIPPVEFFGQLFVSLVALGFVMAEPVVATNDDLSKLFFECKDYVVAICQGDAWTDKLDDLCQVYETVETMLVRPEKVLRSMKQTEESPSGGNETKRRFRRLSFIFRGKEGNKNRVTTETEQKSTEPSPRQSFSSLFDGKSDSVRGMMLRAVIRRASTRGGSSASSGLGKSLQSSRVAASSQSFHSLSATQTLVPRGSHARSCFHHRSCPGCSECSRTVLASFQGTTLQRWVRPFSSDSGDVVEAVVPHMGESITDGTLANFLKKPGDRVEADEAIAQIETDKVTIDIASPASGVIQEFLVKEGDTVEPGNKVAIISKSADAVSHVAPSEKIPEKATPKPSPPTEEPKVESTKAAEKPKASPPPPPPSKQSAKEPQLPPKDRERRVPMTRLRKRVATRLKDSQNTFALLTTFNEVDMTNLMKLRSQYKDAFFEKHGVKLGLMSGFIKAAVSALQAQPVVNAVIDGDDIIYRDYVDISIAVGTSKGLVVPVIRGADQMNFADIEKTINSLAKKANEGTISIDEMAGGSFTVSNGGVYGSLISTPIINPPQSAILGMHSIVQRPMVVGGSVVPRPMMYVALTYDHRLIDGREAVYFLRRIKDVVEDPQRLLLDI</sequence>
<feature type="signal peptide" evidence="9">
    <location>
        <begin position="1"/>
        <end position="29"/>
    </location>
</feature>
<evidence type="ECO:0000256" key="4">
    <source>
        <dbReference type="ARBA" id="ARBA00022823"/>
    </source>
</evidence>
<comment type="similarity">
    <text evidence="1">Belongs to the 2-oxoacid dehydrogenase family.</text>
</comment>
<feature type="region of interest" description="Disordered" evidence="8">
    <location>
        <begin position="1547"/>
        <end position="1617"/>
    </location>
</feature>
<protein>
    <recommendedName>
        <fullName evidence="10">Lipoyl-binding domain-containing protein</fullName>
    </recommendedName>
</protein>
<keyword evidence="4" id="KW-0450">Lipoyl</keyword>
<keyword evidence="6" id="KW-0442">Lipid degradation</keyword>
<dbReference type="PROSITE" id="PS01098">
    <property type="entry name" value="LIPASE_GDSL_SER"/>
    <property type="match status" value="2"/>
</dbReference>
<reference evidence="11 12" key="1">
    <citation type="submission" date="2021-05" db="EMBL/GenBank/DDBJ databases">
        <title>Genome Assembly of Synthetic Allotetraploid Brassica napus Reveals Homoeologous Exchanges between Subgenomes.</title>
        <authorList>
            <person name="Davis J.T."/>
        </authorList>
    </citation>
    <scope>NUCLEOTIDE SEQUENCE [LARGE SCALE GENOMIC DNA]</scope>
    <source>
        <strain evidence="12">cv. Da-Ae</strain>
        <tissue evidence="11">Seedling</tissue>
    </source>
</reference>
<dbReference type="InterPro" id="IPR011053">
    <property type="entry name" value="Single_hybrid_motif"/>
</dbReference>
<keyword evidence="3" id="KW-0378">Hydrolase</keyword>